<accession>A0ABV7EWL6</accession>
<comment type="caution">
    <text evidence="1">The sequence shown here is derived from an EMBL/GenBank/DDBJ whole genome shotgun (WGS) entry which is preliminary data.</text>
</comment>
<name>A0ABV7EWL6_9BURK</name>
<dbReference type="RefSeq" id="WP_390326444.1">
    <property type="nucleotide sequence ID" value="NZ_JBHRTP010000008.1"/>
</dbReference>
<dbReference type="Proteomes" id="UP001595530">
    <property type="component" value="Unassembled WGS sequence"/>
</dbReference>
<proteinExistence type="predicted"/>
<protein>
    <recommendedName>
        <fullName evidence="3">DUF2383 domain-containing protein</fullName>
    </recommendedName>
</protein>
<reference evidence="2" key="1">
    <citation type="journal article" date="2019" name="Int. J. Syst. Evol. Microbiol.">
        <title>The Global Catalogue of Microorganisms (GCM) 10K type strain sequencing project: providing services to taxonomists for standard genome sequencing and annotation.</title>
        <authorList>
            <consortium name="The Broad Institute Genomics Platform"/>
            <consortium name="The Broad Institute Genome Sequencing Center for Infectious Disease"/>
            <person name="Wu L."/>
            <person name="Ma J."/>
        </authorList>
    </citation>
    <scope>NUCLEOTIDE SEQUENCE [LARGE SCALE GENOMIC DNA]</scope>
    <source>
        <strain evidence="2">KCTC 42986</strain>
    </source>
</reference>
<gene>
    <name evidence="1" type="ORF">ACFOFO_03930</name>
</gene>
<organism evidence="1 2">
    <name type="scientific">Undibacterium arcticum</name>
    <dbReference type="NCBI Taxonomy" id="1762892"/>
    <lineage>
        <taxon>Bacteria</taxon>
        <taxon>Pseudomonadati</taxon>
        <taxon>Pseudomonadota</taxon>
        <taxon>Betaproteobacteria</taxon>
        <taxon>Burkholderiales</taxon>
        <taxon>Oxalobacteraceae</taxon>
        <taxon>Undibacterium</taxon>
    </lineage>
</organism>
<keyword evidence="2" id="KW-1185">Reference proteome</keyword>
<dbReference type="EMBL" id="JBHRTP010000008">
    <property type="protein sequence ID" value="MFC3107119.1"/>
    <property type="molecule type" value="Genomic_DNA"/>
</dbReference>
<evidence type="ECO:0000313" key="1">
    <source>
        <dbReference type="EMBL" id="MFC3107119.1"/>
    </source>
</evidence>
<evidence type="ECO:0000313" key="2">
    <source>
        <dbReference type="Proteomes" id="UP001595530"/>
    </source>
</evidence>
<sequence>MLNTSDIKQRFNHIEQSIMQAEKACQAGAGVPKDLKDSIHKLSTETDRAKPVFQSQDEKQIRKCVDQLEMYGDQARDACQRAGKLDDALKSSVMQVHSELSELKHQLH</sequence>
<evidence type="ECO:0008006" key="3">
    <source>
        <dbReference type="Google" id="ProtNLM"/>
    </source>
</evidence>